<evidence type="ECO:0008006" key="11">
    <source>
        <dbReference type="Google" id="ProtNLM"/>
    </source>
</evidence>
<dbReference type="AlphaFoldDB" id="A0A364Y4I2"/>
<name>A0A364Y4I2_9BACT</name>
<protein>
    <recommendedName>
        <fullName evidence="11">MalT-like TPR region domain-containing protein</fullName>
    </recommendedName>
</protein>
<feature type="transmembrane region" description="Helical" evidence="7">
    <location>
        <begin position="395"/>
        <end position="415"/>
    </location>
</feature>
<dbReference type="SMART" id="SM00028">
    <property type="entry name" value="TPR"/>
    <property type="match status" value="5"/>
</dbReference>
<gene>
    <name evidence="9" type="ORF">DQQ10_08370</name>
</gene>
<dbReference type="Proteomes" id="UP000251889">
    <property type="component" value="Unassembled WGS sequence"/>
</dbReference>
<evidence type="ECO:0000256" key="7">
    <source>
        <dbReference type="SAM" id="Phobius"/>
    </source>
</evidence>
<evidence type="ECO:0000256" key="3">
    <source>
        <dbReference type="ARBA" id="ARBA00022737"/>
    </source>
</evidence>
<dbReference type="SUPFAM" id="SSF48452">
    <property type="entry name" value="TPR-like"/>
    <property type="match status" value="2"/>
</dbReference>
<evidence type="ECO:0000256" key="5">
    <source>
        <dbReference type="ARBA" id="ARBA00038253"/>
    </source>
</evidence>
<feature type="repeat" description="TPR" evidence="6">
    <location>
        <begin position="158"/>
        <end position="191"/>
    </location>
</feature>
<organism evidence="9 10">
    <name type="scientific">Pseudochryseolinea flava</name>
    <dbReference type="NCBI Taxonomy" id="2059302"/>
    <lineage>
        <taxon>Bacteria</taxon>
        <taxon>Pseudomonadati</taxon>
        <taxon>Bacteroidota</taxon>
        <taxon>Cytophagia</taxon>
        <taxon>Cytophagales</taxon>
        <taxon>Fulvivirgaceae</taxon>
        <taxon>Pseudochryseolinea</taxon>
    </lineage>
</organism>
<sequence>MNAKVIACALLLTVNLSIAQTKLIDSLRSELNKTPEKDRYALYIDLGYKLSSIDPVVAKDFARKAYELAHLNYDSVAIINSRMLIGLLLKIEDPDSSLVIGIKTLAMAEKCQMNRQVYIAMNRNGIIYLFLGKYDRALDCFLKALDLPYVKSNRRAQKMLWNNLGLLYYKIRYYEKALSAYGESLKHADSIAEPGLVAETLLNMSLCESSLKNFQKSNGLIDRGFKICPNDCLDVEGIYYFHSLTVFHFLQGNYDSALHFTNRAYELASRYHDRRMQASSLELKATAYLKLGQVHLAETTILESESILSGSELHAEIRDIYAALAKIAERKGDYKTMAMALKKYTEELDITEATASRVNIMKLEVDLKEREHREQLLVQEMYLKAKEEIISTQRLLIIAVIVICILFSILLVVFIKRHRKKTQHNKLLDKNLQLRTNELHDEMRSAFKAQLFQRELVDKMLVDIDHQMTSMKALLKFISSDETQRDACIKKSETLFLKIETCMRKIKTVISDGAEIHK</sequence>
<dbReference type="InterPro" id="IPR051476">
    <property type="entry name" value="Bac_ResReg_Asp_Phosphatase"/>
</dbReference>
<dbReference type="OrthoDB" id="1523128at2"/>
<reference evidence="9 10" key="1">
    <citation type="submission" date="2018-06" db="EMBL/GenBank/DDBJ databases">
        <title>Chryseolinea flavus sp. nov., a member of the phylum Bacteroidetes isolated from soil.</title>
        <authorList>
            <person name="Li Y."/>
            <person name="Wang J."/>
        </authorList>
    </citation>
    <scope>NUCLEOTIDE SEQUENCE [LARGE SCALE GENOMIC DNA]</scope>
    <source>
        <strain evidence="9 10">SDU1-6</strain>
    </source>
</reference>
<evidence type="ECO:0000313" key="9">
    <source>
        <dbReference type="EMBL" id="RAW01659.1"/>
    </source>
</evidence>
<evidence type="ECO:0000256" key="4">
    <source>
        <dbReference type="ARBA" id="ARBA00022803"/>
    </source>
</evidence>
<evidence type="ECO:0000256" key="8">
    <source>
        <dbReference type="SAM" id="SignalP"/>
    </source>
</evidence>
<keyword evidence="8" id="KW-0732">Signal</keyword>
<comment type="similarity">
    <text evidence="5">Belongs to the Rap family.</text>
</comment>
<comment type="subcellular location">
    <subcellularLocation>
        <location evidence="1">Cytoplasm</location>
    </subcellularLocation>
</comment>
<feature type="repeat" description="TPR" evidence="6">
    <location>
        <begin position="118"/>
        <end position="151"/>
    </location>
</feature>
<feature type="chain" id="PRO_5016836008" description="MalT-like TPR region domain-containing protein" evidence="8">
    <location>
        <begin position="20"/>
        <end position="518"/>
    </location>
</feature>
<dbReference type="EMBL" id="QMFY01000003">
    <property type="protein sequence ID" value="RAW01659.1"/>
    <property type="molecule type" value="Genomic_DNA"/>
</dbReference>
<keyword evidence="10" id="KW-1185">Reference proteome</keyword>
<evidence type="ECO:0000256" key="2">
    <source>
        <dbReference type="ARBA" id="ARBA00022490"/>
    </source>
</evidence>
<dbReference type="Pfam" id="PF13181">
    <property type="entry name" value="TPR_8"/>
    <property type="match status" value="1"/>
</dbReference>
<dbReference type="PROSITE" id="PS50005">
    <property type="entry name" value="TPR"/>
    <property type="match status" value="2"/>
</dbReference>
<keyword evidence="3" id="KW-0677">Repeat</keyword>
<dbReference type="RefSeq" id="WP_112746399.1">
    <property type="nucleotide sequence ID" value="NZ_QMFY01000003.1"/>
</dbReference>
<evidence type="ECO:0000256" key="1">
    <source>
        <dbReference type="ARBA" id="ARBA00004496"/>
    </source>
</evidence>
<accession>A0A364Y4I2</accession>
<feature type="signal peptide" evidence="8">
    <location>
        <begin position="1"/>
        <end position="19"/>
    </location>
</feature>
<evidence type="ECO:0000256" key="6">
    <source>
        <dbReference type="PROSITE-ProRule" id="PRU00339"/>
    </source>
</evidence>
<dbReference type="Gene3D" id="1.25.40.10">
    <property type="entry name" value="Tetratricopeptide repeat domain"/>
    <property type="match status" value="2"/>
</dbReference>
<evidence type="ECO:0000313" key="10">
    <source>
        <dbReference type="Proteomes" id="UP000251889"/>
    </source>
</evidence>
<dbReference type="GO" id="GO:0005737">
    <property type="term" value="C:cytoplasm"/>
    <property type="evidence" value="ECO:0007669"/>
    <property type="project" value="UniProtKB-SubCell"/>
</dbReference>
<dbReference type="InterPro" id="IPR011990">
    <property type="entry name" value="TPR-like_helical_dom_sf"/>
</dbReference>
<keyword evidence="7" id="KW-1133">Transmembrane helix</keyword>
<keyword evidence="7" id="KW-0812">Transmembrane</keyword>
<dbReference type="PANTHER" id="PTHR46630">
    <property type="entry name" value="TETRATRICOPEPTIDE REPEAT PROTEIN 29"/>
    <property type="match status" value="1"/>
</dbReference>
<keyword evidence="4 6" id="KW-0802">TPR repeat</keyword>
<dbReference type="InterPro" id="IPR019734">
    <property type="entry name" value="TPR_rpt"/>
</dbReference>
<proteinExistence type="inferred from homology"/>
<keyword evidence="2" id="KW-0963">Cytoplasm</keyword>
<comment type="caution">
    <text evidence="9">The sequence shown here is derived from an EMBL/GenBank/DDBJ whole genome shotgun (WGS) entry which is preliminary data.</text>
</comment>
<keyword evidence="7" id="KW-0472">Membrane</keyword>
<dbReference type="PANTHER" id="PTHR46630:SF1">
    <property type="entry name" value="TETRATRICOPEPTIDE REPEAT PROTEIN 29"/>
    <property type="match status" value="1"/>
</dbReference>